<reference evidence="2" key="1">
    <citation type="submission" date="2009-10" db="EMBL/GenBank/DDBJ databases">
        <title>Diversity of trophic interactions inside an arsenic-rich microbial ecosystem.</title>
        <authorList>
            <person name="Bertin P.N."/>
            <person name="Heinrich-Salmeron A."/>
            <person name="Pelletier E."/>
            <person name="Goulhen-Chollet F."/>
            <person name="Arsene-Ploetze F."/>
            <person name="Gallien S."/>
            <person name="Calteau A."/>
            <person name="Vallenet D."/>
            <person name="Casiot C."/>
            <person name="Chane-Woon-Ming B."/>
            <person name="Giloteaux L."/>
            <person name="Barakat M."/>
            <person name="Bonnefoy V."/>
            <person name="Bruneel O."/>
            <person name="Chandler M."/>
            <person name="Cleiss J."/>
            <person name="Duran R."/>
            <person name="Elbaz-Poulichet F."/>
            <person name="Fonknechten N."/>
            <person name="Lauga B."/>
            <person name="Mornico D."/>
            <person name="Ortet P."/>
            <person name="Schaeffer C."/>
            <person name="Siguier P."/>
            <person name="Alexander Thil Smith A."/>
            <person name="Van Dorsselaer A."/>
            <person name="Weissenbach J."/>
            <person name="Medigue C."/>
            <person name="Le Paslier D."/>
        </authorList>
    </citation>
    <scope>NUCLEOTIDE SEQUENCE</scope>
</reference>
<dbReference type="EMBL" id="CABR01000176">
    <property type="protein sequence ID" value="CBI11890.1"/>
    <property type="molecule type" value="Genomic_DNA"/>
</dbReference>
<dbReference type="Pfam" id="PF11074">
    <property type="entry name" value="DUF2779"/>
    <property type="match status" value="1"/>
</dbReference>
<proteinExistence type="predicted"/>
<accession>E6QXB6</accession>
<gene>
    <name evidence="2" type="ORF">CARN7_2741</name>
</gene>
<protein>
    <recommendedName>
        <fullName evidence="1">DUF2779 domain-containing protein</fullName>
    </recommendedName>
</protein>
<dbReference type="AlphaFoldDB" id="E6QXB6"/>
<evidence type="ECO:0000313" key="2">
    <source>
        <dbReference type="EMBL" id="CBI11890.1"/>
    </source>
</evidence>
<sequence length="492" mass="55104">MINQKPMRHGLSKSRLLLHRQCPKRLWLKVHRPELEEIDDGNQTRFATGTYVGKVAQQLYPEGVLIAGDDLRQAITDTQAILAGKKCPIFEATFQADGLLIRADLLLPDGDGYCMAEVKSSTRVKDYHLTDAAIQSWVAKQAKLPLTTVEIAHLDNTFIYPGSGDYQGLFHFADISDQIANMTDEVPAWIDAARATLASDEPNISPGAQCDSPFACSFSVYCSPTVEAMNCFPPEILPYGGALVATLRAEGFTDLRDVPEDRMGNWKHQRVWRVTKNGKAELNSEAGKIIAALPYPRYYIDFETINPAVPIWAGTRPYMQVPFQWSCHIETAKGEMTHCAYLADGQSDPRRPFAESLIEAVGTEGPIFVYNAPFERSRMLELAEYYPDIAKELQSAVDRLVDLLPIAREHYYHPDMRGSWSIKAVLPTIAPDLAYDNLEVANGGMAQEAFAEMMQHETTAERRKELYNALLLYCERDTLAMVRIAHYFEAAA</sequence>
<evidence type="ECO:0000259" key="1">
    <source>
        <dbReference type="Pfam" id="PF11074"/>
    </source>
</evidence>
<dbReference type="InterPro" id="IPR021301">
    <property type="entry name" value="DUF2779"/>
</dbReference>
<name>E6QXB6_9ZZZZ</name>
<organism evidence="2">
    <name type="scientific">mine drainage metagenome</name>
    <dbReference type="NCBI Taxonomy" id="410659"/>
    <lineage>
        <taxon>unclassified sequences</taxon>
        <taxon>metagenomes</taxon>
        <taxon>ecological metagenomes</taxon>
    </lineage>
</organism>
<feature type="domain" description="DUF2779" evidence="1">
    <location>
        <begin position="298"/>
        <end position="421"/>
    </location>
</feature>
<comment type="caution">
    <text evidence="2">The sequence shown here is derived from an EMBL/GenBank/DDBJ whole genome shotgun (WGS) entry which is preliminary data.</text>
</comment>